<evidence type="ECO:0000313" key="1">
    <source>
        <dbReference type="EMBL" id="KAI8536859.1"/>
    </source>
</evidence>
<organism evidence="1 2">
    <name type="scientific">Rhododendron molle</name>
    <name type="common">Chinese azalea</name>
    <name type="synonym">Azalea mollis</name>
    <dbReference type="NCBI Taxonomy" id="49168"/>
    <lineage>
        <taxon>Eukaryota</taxon>
        <taxon>Viridiplantae</taxon>
        <taxon>Streptophyta</taxon>
        <taxon>Embryophyta</taxon>
        <taxon>Tracheophyta</taxon>
        <taxon>Spermatophyta</taxon>
        <taxon>Magnoliopsida</taxon>
        <taxon>eudicotyledons</taxon>
        <taxon>Gunneridae</taxon>
        <taxon>Pentapetalae</taxon>
        <taxon>asterids</taxon>
        <taxon>Ericales</taxon>
        <taxon>Ericaceae</taxon>
        <taxon>Ericoideae</taxon>
        <taxon>Rhodoreae</taxon>
        <taxon>Rhododendron</taxon>
    </lineage>
</organism>
<protein>
    <submittedName>
        <fullName evidence="1">Uncharacterized protein</fullName>
    </submittedName>
</protein>
<comment type="caution">
    <text evidence="1">The sequence shown here is derived from an EMBL/GenBank/DDBJ whole genome shotgun (WGS) entry which is preliminary data.</text>
</comment>
<gene>
    <name evidence="1" type="ORF">RHMOL_Rhmol10G0288900</name>
</gene>
<reference evidence="1" key="1">
    <citation type="submission" date="2022-02" db="EMBL/GenBank/DDBJ databases">
        <title>Plant Genome Project.</title>
        <authorList>
            <person name="Zhang R.-G."/>
        </authorList>
    </citation>
    <scope>NUCLEOTIDE SEQUENCE</scope>
    <source>
        <strain evidence="1">AT1</strain>
    </source>
</reference>
<name>A0ACC0M8D3_RHOML</name>
<evidence type="ECO:0000313" key="2">
    <source>
        <dbReference type="Proteomes" id="UP001062846"/>
    </source>
</evidence>
<proteinExistence type="predicted"/>
<dbReference type="EMBL" id="CM046397">
    <property type="protein sequence ID" value="KAI8536859.1"/>
    <property type="molecule type" value="Genomic_DNA"/>
</dbReference>
<keyword evidence="2" id="KW-1185">Reference proteome</keyword>
<accession>A0ACC0M8D3</accession>
<sequence length="118" mass="13692">MGELSRTLGFVVRKFDDSYSSCVEVKDLDGDVLFLGLNLSSYISSGDHFPECRRNCIYFTDDNMDFSYLDGVLQEEVLIWVSTTLMMGRLRDFLCRFTHPLENMCFGPNQFVWFQSPN</sequence>
<dbReference type="Proteomes" id="UP001062846">
    <property type="component" value="Chromosome 10"/>
</dbReference>